<dbReference type="Pfam" id="PF13468">
    <property type="entry name" value="Glyoxalase_3"/>
    <property type="match status" value="1"/>
</dbReference>
<accession>D7CVL2</accession>
<dbReference type="Proteomes" id="UP000000379">
    <property type="component" value="Chromosome"/>
</dbReference>
<organism evidence="2 3">
    <name type="scientific">Truepera radiovictrix (strain DSM 17093 / CIP 108686 / LMG 22925 / RQ-24)</name>
    <dbReference type="NCBI Taxonomy" id="649638"/>
    <lineage>
        <taxon>Bacteria</taxon>
        <taxon>Thermotogati</taxon>
        <taxon>Deinococcota</taxon>
        <taxon>Deinococci</taxon>
        <taxon>Trueperales</taxon>
        <taxon>Trueperaceae</taxon>
        <taxon>Truepera</taxon>
    </lineage>
</organism>
<reference evidence="2 3" key="2">
    <citation type="journal article" date="2011" name="Stand. Genomic Sci.">
        <title>Complete genome sequence of Truepera radiovictrix type strain (RQ-24).</title>
        <authorList>
            <person name="Ivanova N."/>
            <person name="Rohde C."/>
            <person name="Munk C."/>
            <person name="Nolan M."/>
            <person name="Lucas S."/>
            <person name="Del Rio T.G."/>
            <person name="Tice H."/>
            <person name="Deshpande S."/>
            <person name="Cheng J.F."/>
            <person name="Tapia R."/>
            <person name="Han C."/>
            <person name="Goodwin L."/>
            <person name="Pitluck S."/>
            <person name="Liolios K."/>
            <person name="Mavromatis K."/>
            <person name="Mikhailova N."/>
            <person name="Pati A."/>
            <person name="Chen A."/>
            <person name="Palaniappan K."/>
            <person name="Land M."/>
            <person name="Hauser L."/>
            <person name="Chang Y.J."/>
            <person name="Jeffries C.D."/>
            <person name="Brambilla E."/>
            <person name="Rohde M."/>
            <person name="Goker M."/>
            <person name="Tindall B.J."/>
            <person name="Woyke T."/>
            <person name="Bristow J."/>
            <person name="Eisen J.A."/>
            <person name="Markowitz V."/>
            <person name="Hugenholtz P."/>
            <person name="Kyrpides N.C."/>
            <person name="Klenk H.P."/>
            <person name="Lapidus A."/>
        </authorList>
    </citation>
    <scope>NUCLEOTIDE SEQUENCE [LARGE SCALE GENOMIC DNA]</scope>
    <source>
        <strain evidence="3">DSM 17093 / CIP 108686 / LMG 22925 / RQ-24</strain>
    </source>
</reference>
<dbReference type="Gene3D" id="3.10.180.10">
    <property type="entry name" value="2,3-Dihydroxybiphenyl 1,2-Dioxygenase, domain 1"/>
    <property type="match status" value="1"/>
</dbReference>
<dbReference type="HOGENOM" id="CLU_083550_1_0_0"/>
<reference evidence="3" key="1">
    <citation type="submission" date="2010-05" db="EMBL/GenBank/DDBJ databases">
        <title>The complete genome of Truepera radiovictris DSM 17093.</title>
        <authorList>
            <consortium name="US DOE Joint Genome Institute (JGI-PGF)"/>
            <person name="Lucas S."/>
            <person name="Copeland A."/>
            <person name="Lapidus A."/>
            <person name="Glavina del Rio T."/>
            <person name="Dalin E."/>
            <person name="Tice H."/>
            <person name="Bruce D."/>
            <person name="Goodwin L."/>
            <person name="Pitluck S."/>
            <person name="Kyrpides N."/>
            <person name="Mavromatis K."/>
            <person name="Ovchinnikova G."/>
            <person name="Munk A.C."/>
            <person name="Detter J.C."/>
            <person name="Han C."/>
            <person name="Tapia R."/>
            <person name="Land M."/>
            <person name="Hauser L."/>
            <person name="Markowitz V."/>
            <person name="Cheng J.-F."/>
            <person name="Hugenholtz P."/>
            <person name="Woyke T."/>
            <person name="Wu D."/>
            <person name="Tindall B."/>
            <person name="Pomrenke H.G."/>
            <person name="Brambilla E."/>
            <person name="Klenk H.-P."/>
            <person name="Eisen J.A."/>
        </authorList>
    </citation>
    <scope>NUCLEOTIDE SEQUENCE [LARGE SCALE GENOMIC DNA]</scope>
    <source>
        <strain evidence="3">DSM 17093 / CIP 108686 / LMG 22925 / RQ-24</strain>
    </source>
</reference>
<dbReference type="eggNOG" id="COG0346">
    <property type="taxonomic scope" value="Bacteria"/>
</dbReference>
<name>D7CVL2_TRURR</name>
<evidence type="ECO:0000259" key="1">
    <source>
        <dbReference type="Pfam" id="PF13468"/>
    </source>
</evidence>
<sequence length="215" mass="23214">MHALDHLLWEEWRLEEGERRFFDLTGVAPARGGSHSVGGTHNSLLSLGERAYLELIAPHPTHPSGAALPKEAPPEFVPRLFAFAVSGDLNLVERLAIAAGLTVSLTRGSRRTPEGTLVTWQTAFVKGHAFGASLPFFVRFGGAHHPAQTAPKGCRLLEFSVGHPHHEALSRLYTALEIGVPVVAAEHPLLRAKLETPKGVLVLDSREGCRALPDA</sequence>
<dbReference type="OrthoDB" id="8451710at2"/>
<dbReference type="InterPro" id="IPR029068">
    <property type="entry name" value="Glyas_Bleomycin-R_OHBP_Dase"/>
</dbReference>
<dbReference type="KEGG" id="tra:Trad_2822"/>
<gene>
    <name evidence="2" type="ordered locus">Trad_2822</name>
</gene>
<dbReference type="InterPro" id="IPR025870">
    <property type="entry name" value="Glyoxalase-like_dom"/>
</dbReference>
<keyword evidence="3" id="KW-1185">Reference proteome</keyword>
<dbReference type="EMBL" id="CP002049">
    <property type="protein sequence ID" value="ADI15923.1"/>
    <property type="molecule type" value="Genomic_DNA"/>
</dbReference>
<evidence type="ECO:0000313" key="2">
    <source>
        <dbReference type="EMBL" id="ADI15923.1"/>
    </source>
</evidence>
<proteinExistence type="predicted"/>
<protein>
    <recommendedName>
        <fullName evidence="1">Glyoxalase-like domain-containing protein</fullName>
    </recommendedName>
</protein>
<dbReference type="AlphaFoldDB" id="D7CVL2"/>
<dbReference type="RefSeq" id="WP_013179282.1">
    <property type="nucleotide sequence ID" value="NC_014221.1"/>
</dbReference>
<feature type="domain" description="Glyoxalase-like" evidence="1">
    <location>
        <begin position="4"/>
        <end position="176"/>
    </location>
</feature>
<evidence type="ECO:0000313" key="3">
    <source>
        <dbReference type="Proteomes" id="UP000000379"/>
    </source>
</evidence>
<dbReference type="STRING" id="649638.Trad_2822"/>